<name>A0A6V7GU24_9HYME</name>
<comment type="caution">
    <text evidence="1">The sequence shown here is derived from an EMBL/GenBank/DDBJ whole genome shotgun (WGS) entry which is preliminary data.</text>
</comment>
<gene>
    <name evidence="1" type="ORF">MHI_LOCUS51153</name>
</gene>
<feature type="non-terminal residue" evidence="1">
    <location>
        <position position="1"/>
    </location>
</feature>
<proteinExistence type="predicted"/>
<feature type="non-terminal residue" evidence="1">
    <location>
        <position position="43"/>
    </location>
</feature>
<dbReference type="AlphaFoldDB" id="A0A6V7GU24"/>
<sequence length="43" mass="4736">SCPPTTGARLSSLWYRPSLETIAAEYSKRTESIIMRLFAGTAC</sequence>
<protein>
    <submittedName>
        <fullName evidence="1">Uncharacterized protein</fullName>
    </submittedName>
</protein>
<keyword evidence="2" id="KW-1185">Reference proteome</keyword>
<reference evidence="1" key="1">
    <citation type="submission" date="2020-07" db="EMBL/GenBank/DDBJ databases">
        <authorList>
            <person name="Nazaruddin N."/>
        </authorList>
    </citation>
    <scope>NUCLEOTIDE SEQUENCE</scope>
</reference>
<dbReference type="Proteomes" id="UP000752696">
    <property type="component" value="Unassembled WGS sequence"/>
</dbReference>
<accession>A0A6V7GU24</accession>
<evidence type="ECO:0000313" key="1">
    <source>
        <dbReference type="EMBL" id="CAD1468510.1"/>
    </source>
</evidence>
<dbReference type="EMBL" id="CAJDYZ010000677">
    <property type="protein sequence ID" value="CAD1468510.1"/>
    <property type="molecule type" value="Genomic_DNA"/>
</dbReference>
<organism evidence="1 2">
    <name type="scientific">Heterotrigona itama</name>
    <dbReference type="NCBI Taxonomy" id="395501"/>
    <lineage>
        <taxon>Eukaryota</taxon>
        <taxon>Metazoa</taxon>
        <taxon>Ecdysozoa</taxon>
        <taxon>Arthropoda</taxon>
        <taxon>Hexapoda</taxon>
        <taxon>Insecta</taxon>
        <taxon>Pterygota</taxon>
        <taxon>Neoptera</taxon>
        <taxon>Endopterygota</taxon>
        <taxon>Hymenoptera</taxon>
        <taxon>Apocrita</taxon>
        <taxon>Aculeata</taxon>
        <taxon>Apoidea</taxon>
        <taxon>Anthophila</taxon>
        <taxon>Apidae</taxon>
        <taxon>Heterotrigona</taxon>
    </lineage>
</organism>
<evidence type="ECO:0000313" key="2">
    <source>
        <dbReference type="Proteomes" id="UP000752696"/>
    </source>
</evidence>